<dbReference type="SUPFAM" id="SSF52540">
    <property type="entry name" value="P-loop containing nucleoside triphosphate hydrolases"/>
    <property type="match status" value="1"/>
</dbReference>
<dbReference type="PROSITE" id="PS51192">
    <property type="entry name" value="HELICASE_ATP_BIND_1"/>
    <property type="match status" value="1"/>
</dbReference>
<dbReference type="GO" id="GO:0009378">
    <property type="term" value="F:four-way junction helicase activity"/>
    <property type="evidence" value="ECO:0007669"/>
    <property type="project" value="TreeGrafter"/>
</dbReference>
<comment type="similarity">
    <text evidence="3">Belongs to the helicase family. RecQ subfamily.</text>
</comment>
<evidence type="ECO:0000256" key="16">
    <source>
        <dbReference type="NCBIfam" id="TIGR01389"/>
    </source>
</evidence>
<dbReference type="InterPro" id="IPR004589">
    <property type="entry name" value="DNA_helicase_ATP-dep_RecQ"/>
</dbReference>
<dbReference type="InterPro" id="IPR044876">
    <property type="entry name" value="HRDC_dom_sf"/>
</dbReference>
<evidence type="ECO:0000256" key="9">
    <source>
        <dbReference type="ARBA" id="ARBA00022833"/>
    </source>
</evidence>
<evidence type="ECO:0000256" key="12">
    <source>
        <dbReference type="ARBA" id="ARBA00023172"/>
    </source>
</evidence>
<dbReference type="PANTHER" id="PTHR13710:SF105">
    <property type="entry name" value="ATP-DEPENDENT DNA HELICASE Q1"/>
    <property type="match status" value="1"/>
</dbReference>
<dbReference type="GO" id="GO:0006260">
    <property type="term" value="P:DNA replication"/>
    <property type="evidence" value="ECO:0007669"/>
    <property type="project" value="InterPro"/>
</dbReference>
<name>A0A6N2RJ76_9FIRM</name>
<dbReference type="GO" id="GO:0046872">
    <property type="term" value="F:metal ion binding"/>
    <property type="evidence" value="ECO:0007669"/>
    <property type="project" value="UniProtKB-KW"/>
</dbReference>
<keyword evidence="13" id="KW-0234">DNA repair</keyword>
<comment type="catalytic activity">
    <reaction evidence="15">
        <text>Couples ATP hydrolysis with the unwinding of duplex DNA by translocating in the 3'-5' direction.</text>
        <dbReference type="EC" id="5.6.2.4"/>
    </reaction>
</comment>
<comment type="cofactor">
    <cofactor evidence="1">
        <name>Mg(2+)</name>
        <dbReference type="ChEBI" id="CHEBI:18420"/>
    </cofactor>
</comment>
<dbReference type="GO" id="GO:0016787">
    <property type="term" value="F:hydrolase activity"/>
    <property type="evidence" value="ECO:0007669"/>
    <property type="project" value="UniProtKB-KW"/>
</dbReference>
<dbReference type="Pfam" id="PF00271">
    <property type="entry name" value="Helicase_C"/>
    <property type="match status" value="1"/>
</dbReference>
<keyword evidence="8 20" id="KW-0347">Helicase</keyword>
<keyword evidence="11" id="KW-0238">DNA-binding</keyword>
<keyword evidence="9" id="KW-0862">Zinc</keyword>
<dbReference type="GO" id="GO:0030894">
    <property type="term" value="C:replisome"/>
    <property type="evidence" value="ECO:0007669"/>
    <property type="project" value="TreeGrafter"/>
</dbReference>
<dbReference type="InterPro" id="IPR001650">
    <property type="entry name" value="Helicase_C-like"/>
</dbReference>
<dbReference type="GO" id="GO:0005737">
    <property type="term" value="C:cytoplasm"/>
    <property type="evidence" value="ECO:0007669"/>
    <property type="project" value="TreeGrafter"/>
</dbReference>
<dbReference type="SUPFAM" id="SSF47819">
    <property type="entry name" value="HRDC-like"/>
    <property type="match status" value="1"/>
</dbReference>
<dbReference type="FunFam" id="3.40.50.300:FF:000296">
    <property type="entry name" value="ATP-dependent DNA helicase RecQ"/>
    <property type="match status" value="1"/>
</dbReference>
<evidence type="ECO:0000256" key="3">
    <source>
        <dbReference type="ARBA" id="ARBA00005446"/>
    </source>
</evidence>
<evidence type="ECO:0000259" key="17">
    <source>
        <dbReference type="PROSITE" id="PS50967"/>
    </source>
</evidence>
<dbReference type="Pfam" id="PF16124">
    <property type="entry name" value="RecQ_Zn_bind"/>
    <property type="match status" value="1"/>
</dbReference>
<dbReference type="RefSeq" id="WP_156328558.1">
    <property type="nucleotide sequence ID" value="NZ_CACRSW010000004.1"/>
</dbReference>
<evidence type="ECO:0000256" key="4">
    <source>
        <dbReference type="ARBA" id="ARBA00022723"/>
    </source>
</evidence>
<dbReference type="InterPro" id="IPR036390">
    <property type="entry name" value="WH_DNA-bd_sf"/>
</dbReference>
<feature type="domain" description="Helicase ATP-binding" evidence="18">
    <location>
        <begin position="24"/>
        <end position="193"/>
    </location>
</feature>
<dbReference type="AlphaFoldDB" id="A0A6N2RJ76"/>
<dbReference type="SMART" id="SM00490">
    <property type="entry name" value="HELICc"/>
    <property type="match status" value="1"/>
</dbReference>
<dbReference type="GO" id="GO:0009432">
    <property type="term" value="P:SOS response"/>
    <property type="evidence" value="ECO:0007669"/>
    <property type="project" value="UniProtKB-UniRule"/>
</dbReference>
<evidence type="ECO:0000256" key="13">
    <source>
        <dbReference type="ARBA" id="ARBA00023204"/>
    </source>
</evidence>
<dbReference type="Pfam" id="PF00270">
    <property type="entry name" value="DEAD"/>
    <property type="match status" value="1"/>
</dbReference>
<dbReference type="NCBIfam" id="TIGR00614">
    <property type="entry name" value="recQ_fam"/>
    <property type="match status" value="1"/>
</dbReference>
<dbReference type="Pfam" id="PF00570">
    <property type="entry name" value="HRDC"/>
    <property type="match status" value="1"/>
</dbReference>
<dbReference type="Gene3D" id="1.10.10.10">
    <property type="entry name" value="Winged helix-like DNA-binding domain superfamily/Winged helix DNA-binding domain"/>
    <property type="match status" value="1"/>
</dbReference>
<keyword evidence="12" id="KW-0233">DNA recombination</keyword>
<dbReference type="Pfam" id="PF09382">
    <property type="entry name" value="RQC"/>
    <property type="match status" value="1"/>
</dbReference>
<dbReference type="SMART" id="SM00341">
    <property type="entry name" value="HRDC"/>
    <property type="match status" value="1"/>
</dbReference>
<proteinExistence type="inferred from homology"/>
<dbReference type="EC" id="5.6.2.4" evidence="16"/>
<dbReference type="GO" id="GO:0006310">
    <property type="term" value="P:DNA recombination"/>
    <property type="evidence" value="ECO:0007669"/>
    <property type="project" value="UniProtKB-UniRule"/>
</dbReference>
<evidence type="ECO:0000256" key="14">
    <source>
        <dbReference type="ARBA" id="ARBA00023235"/>
    </source>
</evidence>
<evidence type="ECO:0000256" key="7">
    <source>
        <dbReference type="ARBA" id="ARBA00022801"/>
    </source>
</evidence>
<keyword evidence="6" id="KW-0227">DNA damage</keyword>
<evidence type="ECO:0000259" key="18">
    <source>
        <dbReference type="PROSITE" id="PS51192"/>
    </source>
</evidence>
<dbReference type="SUPFAM" id="SSF46785">
    <property type="entry name" value="Winged helix' DNA-binding domain"/>
    <property type="match status" value="1"/>
</dbReference>
<dbReference type="PROSITE" id="PS50967">
    <property type="entry name" value="HRDC"/>
    <property type="match status" value="1"/>
</dbReference>
<dbReference type="GO" id="GO:0043590">
    <property type="term" value="C:bacterial nucleoid"/>
    <property type="evidence" value="ECO:0007669"/>
    <property type="project" value="TreeGrafter"/>
</dbReference>
<dbReference type="GO" id="GO:0006281">
    <property type="term" value="P:DNA repair"/>
    <property type="evidence" value="ECO:0007669"/>
    <property type="project" value="UniProtKB-KW"/>
</dbReference>
<evidence type="ECO:0000256" key="2">
    <source>
        <dbReference type="ARBA" id="ARBA00001947"/>
    </source>
</evidence>
<dbReference type="GO" id="GO:0003677">
    <property type="term" value="F:DNA binding"/>
    <property type="evidence" value="ECO:0007669"/>
    <property type="project" value="UniProtKB-KW"/>
</dbReference>
<feature type="domain" description="HRDC" evidence="17">
    <location>
        <begin position="520"/>
        <end position="595"/>
    </location>
</feature>
<dbReference type="SMART" id="SM00487">
    <property type="entry name" value="DEXDc"/>
    <property type="match status" value="1"/>
</dbReference>
<dbReference type="InterPro" id="IPR036388">
    <property type="entry name" value="WH-like_DNA-bd_sf"/>
</dbReference>
<dbReference type="CDD" id="cd17920">
    <property type="entry name" value="DEXHc_RecQ"/>
    <property type="match status" value="1"/>
</dbReference>
<dbReference type="PANTHER" id="PTHR13710">
    <property type="entry name" value="DNA HELICASE RECQ FAMILY MEMBER"/>
    <property type="match status" value="1"/>
</dbReference>
<dbReference type="InterPro" id="IPR014001">
    <property type="entry name" value="Helicase_ATP-bd"/>
</dbReference>
<evidence type="ECO:0000256" key="8">
    <source>
        <dbReference type="ARBA" id="ARBA00022806"/>
    </source>
</evidence>
<dbReference type="PROSITE" id="PS51194">
    <property type="entry name" value="HELICASE_CTER"/>
    <property type="match status" value="1"/>
</dbReference>
<dbReference type="GO" id="GO:0043138">
    <property type="term" value="F:3'-5' DNA helicase activity"/>
    <property type="evidence" value="ECO:0007669"/>
    <property type="project" value="UniProtKB-EC"/>
</dbReference>
<dbReference type="EMBL" id="CACRSW010000004">
    <property type="protein sequence ID" value="VYS81403.1"/>
    <property type="molecule type" value="Genomic_DNA"/>
</dbReference>
<organism evidence="20">
    <name type="scientific">Anaerococcus vaginalis</name>
    <dbReference type="NCBI Taxonomy" id="33037"/>
    <lineage>
        <taxon>Bacteria</taxon>
        <taxon>Bacillati</taxon>
        <taxon>Bacillota</taxon>
        <taxon>Tissierellia</taxon>
        <taxon>Tissierellales</taxon>
        <taxon>Peptoniphilaceae</taxon>
        <taxon>Anaerococcus</taxon>
    </lineage>
</organism>
<evidence type="ECO:0000256" key="6">
    <source>
        <dbReference type="ARBA" id="ARBA00022763"/>
    </source>
</evidence>
<dbReference type="InterPro" id="IPR027417">
    <property type="entry name" value="P-loop_NTPase"/>
</dbReference>
<comment type="cofactor">
    <cofactor evidence="2">
        <name>Zn(2+)</name>
        <dbReference type="ChEBI" id="CHEBI:29105"/>
    </cofactor>
</comment>
<evidence type="ECO:0000256" key="15">
    <source>
        <dbReference type="ARBA" id="ARBA00034617"/>
    </source>
</evidence>
<keyword evidence="7 20" id="KW-0378">Hydrolase</keyword>
<keyword evidence="10" id="KW-0067">ATP-binding</keyword>
<evidence type="ECO:0000256" key="1">
    <source>
        <dbReference type="ARBA" id="ARBA00001946"/>
    </source>
</evidence>
<dbReference type="NCBIfam" id="TIGR01389">
    <property type="entry name" value="recQ"/>
    <property type="match status" value="1"/>
</dbReference>
<evidence type="ECO:0000259" key="19">
    <source>
        <dbReference type="PROSITE" id="PS51194"/>
    </source>
</evidence>
<evidence type="ECO:0000256" key="5">
    <source>
        <dbReference type="ARBA" id="ARBA00022741"/>
    </source>
</evidence>
<dbReference type="InterPro" id="IPR002121">
    <property type="entry name" value="HRDC_dom"/>
</dbReference>
<dbReference type="SMART" id="SM00956">
    <property type="entry name" value="RQC"/>
    <property type="match status" value="1"/>
</dbReference>
<accession>A0A6N2RJ76</accession>
<dbReference type="GO" id="GO:0005524">
    <property type="term" value="F:ATP binding"/>
    <property type="evidence" value="ECO:0007669"/>
    <property type="project" value="UniProtKB-KW"/>
</dbReference>
<gene>
    <name evidence="20" type="primary">recQ</name>
    <name evidence="20" type="ORF">AVLFYP127_01441</name>
</gene>
<keyword evidence="14" id="KW-0413">Isomerase</keyword>
<dbReference type="InterPro" id="IPR011545">
    <property type="entry name" value="DEAD/DEAH_box_helicase_dom"/>
</dbReference>
<reference evidence="20" key="1">
    <citation type="submission" date="2019-11" db="EMBL/GenBank/DDBJ databases">
        <authorList>
            <person name="Feng L."/>
        </authorList>
    </citation>
    <scope>NUCLEOTIDE SEQUENCE</scope>
    <source>
        <strain evidence="20">AvaginalisLFYP127</strain>
    </source>
</reference>
<evidence type="ECO:0000256" key="10">
    <source>
        <dbReference type="ARBA" id="ARBA00022840"/>
    </source>
</evidence>
<dbReference type="InterPro" id="IPR018982">
    <property type="entry name" value="RQC_domain"/>
</dbReference>
<evidence type="ECO:0000256" key="11">
    <source>
        <dbReference type="ARBA" id="ARBA00023125"/>
    </source>
</evidence>
<dbReference type="InterPro" id="IPR006293">
    <property type="entry name" value="DNA_helicase_ATP-dep_RecQ_bac"/>
</dbReference>
<keyword evidence="5" id="KW-0547">Nucleotide-binding</keyword>
<sequence>MDILKSLKKYFGFDSFRKGQDELVENILKGNDVLGVLPTGGGKSICYQLPALMLDGICLVISPLISLMKDQVDSLKENGIKAEFINSSQDIKTYTQTLRKIKRNEIKILYISPERLENEFFIDFIKDLNISFIAVDEAHCISQWGHDFRPSYKLIPQIYDLFDKKIQIAAFTATATKSVREDIINNLKLSNPFVKVTGFDRENLLFEVRKPKDKLAFLSNYLSDKKDLSGIIYASTRKKVETSYKYLKKLSYNVTLYHAGLSDKEKKKNQEDFIYDRKNIIVATNAFGMGIDKSDVRYVIHMNMPKDMESYYQEAGRAGRDGEKSDAILLYSTQDIVINKYLISQSPNRAYQLVKLQKLQTIINYVNTNKCLRAFILEYFGQDAKEKCNNCSNCLDDYEKIDVSLDSQKILSCIYRLGQRYGISTIVDCLKGSNNKNSKEKNLKNISTFALMKENNTKYIKDLIGVLIADGYIKVSGFKYPILKLNEKSKEVLFSKKKVYIRDLKEENKKEKIDKFNGNFDYDIDLFNNLKKLRLEISKKRNIPPFIVFSDASLIDMARLKPKNEIDFLKIKGVGEKKLSQYGDLFISKIIEFDN</sequence>
<evidence type="ECO:0000313" key="20">
    <source>
        <dbReference type="EMBL" id="VYS81403.1"/>
    </source>
</evidence>
<keyword evidence="4" id="KW-0479">Metal-binding</keyword>
<dbReference type="InterPro" id="IPR032284">
    <property type="entry name" value="RecQ_Zn-bd"/>
</dbReference>
<dbReference type="Gene3D" id="1.10.150.80">
    <property type="entry name" value="HRDC domain"/>
    <property type="match status" value="1"/>
</dbReference>
<protein>
    <recommendedName>
        <fullName evidence="16">DNA helicase RecQ</fullName>
        <ecNumber evidence="16">5.6.2.4</ecNumber>
    </recommendedName>
</protein>
<dbReference type="Gene3D" id="3.40.50.300">
    <property type="entry name" value="P-loop containing nucleotide triphosphate hydrolases"/>
    <property type="match status" value="2"/>
</dbReference>
<feature type="domain" description="Helicase C-terminal" evidence="19">
    <location>
        <begin position="217"/>
        <end position="362"/>
    </location>
</feature>
<dbReference type="InterPro" id="IPR010997">
    <property type="entry name" value="HRDC-like_sf"/>
</dbReference>